<dbReference type="PANTHER" id="PTHR43213">
    <property type="entry name" value="BIFUNCTIONAL DTTP/UTP PYROPHOSPHATASE/METHYLTRANSFERASE PROTEIN-RELATED"/>
    <property type="match status" value="1"/>
</dbReference>
<dbReference type="Pfam" id="PF02545">
    <property type="entry name" value="Maf"/>
    <property type="match status" value="1"/>
</dbReference>
<proteinExistence type="inferred from homology"/>
<comment type="catalytic activity">
    <reaction evidence="4">
        <text>a 2'-deoxyribonucleoside 5'-triphosphate + H2O = a 2'-deoxyribonucleoside 5'-phosphate + diphosphate + H(+)</text>
        <dbReference type="Rhea" id="RHEA:44644"/>
        <dbReference type="ChEBI" id="CHEBI:15377"/>
        <dbReference type="ChEBI" id="CHEBI:15378"/>
        <dbReference type="ChEBI" id="CHEBI:33019"/>
        <dbReference type="ChEBI" id="CHEBI:61560"/>
        <dbReference type="ChEBI" id="CHEBI:65317"/>
        <dbReference type="EC" id="3.6.1.9"/>
    </reaction>
</comment>
<comment type="similarity">
    <text evidence="4">Belongs to the Maf family.</text>
</comment>
<gene>
    <name evidence="5" type="ORF">J2D75_09705</name>
</gene>
<dbReference type="PIRSF" id="PIRSF006305">
    <property type="entry name" value="Maf"/>
    <property type="match status" value="1"/>
</dbReference>
<sequence length="211" mass="23032">MTALVLKPNPLQDSTRTLLLASGSAARKRLLENAGLAFGIVRPEVDEQAIRDCARAQDRTTDETALELAAAKALAAEAEPTALVIGSDQMLSCEGRWYDKPPTLEQAAQQLRALRGRTHTLHTAVVLCRGGQIIWRYVEQAHLTMRAFSDSFLEQYLAVEGRACLSCVGAYRLEGPGLHLFESVRGDSFSIQGLPLLALIAALRDMKVLMT</sequence>
<comment type="caution">
    <text evidence="5">The sequence shown here is derived from an EMBL/GenBank/DDBJ whole genome shotgun (WGS) entry which is preliminary data.</text>
</comment>
<dbReference type="InterPro" id="IPR003697">
    <property type="entry name" value="Maf-like"/>
</dbReference>
<keyword evidence="3 4" id="KW-0546">Nucleotide metabolism</keyword>
<comment type="function">
    <text evidence="4">Nucleoside triphosphate pyrophosphatase. May have a dual role in cell division arrest and in preventing the incorporation of modified nucleotides into cellular nucleic acids.</text>
</comment>
<evidence type="ECO:0000256" key="1">
    <source>
        <dbReference type="ARBA" id="ARBA00001968"/>
    </source>
</evidence>
<comment type="subcellular location">
    <subcellularLocation>
        <location evidence="4">Cytoplasm</location>
    </subcellularLocation>
</comment>
<dbReference type="RefSeq" id="WP_207854623.1">
    <property type="nucleotide sequence ID" value="NZ_JAFVMG010000009.1"/>
</dbReference>
<organism evidence="5 6">
    <name type="scientific">Acetobacter suratthaniensis</name>
    <dbReference type="NCBI Taxonomy" id="1502841"/>
    <lineage>
        <taxon>Bacteria</taxon>
        <taxon>Pseudomonadati</taxon>
        <taxon>Pseudomonadota</taxon>
        <taxon>Alphaproteobacteria</taxon>
        <taxon>Acetobacterales</taxon>
        <taxon>Acetobacteraceae</taxon>
        <taxon>Acetobacter</taxon>
    </lineage>
</organism>
<protein>
    <recommendedName>
        <fullName evidence="4">Nucleoside triphosphate pyrophosphatase</fullName>
        <ecNumber evidence="4">3.6.1.9</ecNumber>
    </recommendedName>
    <alternativeName>
        <fullName evidence="4">Nucleotide pyrophosphatase</fullName>
        <shortName evidence="4">Nucleotide PPase</shortName>
    </alternativeName>
</protein>
<keyword evidence="6" id="KW-1185">Reference proteome</keyword>
<dbReference type="EC" id="3.6.1.9" evidence="4"/>
<dbReference type="Gene3D" id="3.90.950.10">
    <property type="match status" value="1"/>
</dbReference>
<comment type="cofactor">
    <cofactor evidence="1 4">
        <name>a divalent metal cation</name>
        <dbReference type="ChEBI" id="CHEBI:60240"/>
    </cofactor>
</comment>
<dbReference type="PANTHER" id="PTHR43213:SF5">
    <property type="entry name" value="BIFUNCTIONAL DTTP_UTP PYROPHOSPHATASE_METHYLTRANSFERASE PROTEIN-RELATED"/>
    <property type="match status" value="1"/>
</dbReference>
<accession>A0ABS3LMZ2</accession>
<dbReference type="EMBL" id="JAFVMG010000009">
    <property type="protein sequence ID" value="MBO1328748.1"/>
    <property type="molecule type" value="Genomic_DNA"/>
</dbReference>
<dbReference type="SUPFAM" id="SSF52972">
    <property type="entry name" value="ITPase-like"/>
    <property type="match status" value="1"/>
</dbReference>
<evidence type="ECO:0000256" key="3">
    <source>
        <dbReference type="ARBA" id="ARBA00023080"/>
    </source>
</evidence>
<evidence type="ECO:0000313" key="5">
    <source>
        <dbReference type="EMBL" id="MBO1328748.1"/>
    </source>
</evidence>
<reference evidence="5 6" key="1">
    <citation type="submission" date="2021-03" db="EMBL/GenBank/DDBJ databases">
        <title>The complete genome sequence of Acetobacter suratthaniensis TBRC 1719.</title>
        <authorList>
            <person name="Charoenyingcharoen P."/>
            <person name="Yukphan P."/>
        </authorList>
    </citation>
    <scope>NUCLEOTIDE SEQUENCE [LARGE SCALE GENOMIC DNA]</scope>
    <source>
        <strain evidence="5 6">TBRC 1719</strain>
    </source>
</reference>
<dbReference type="HAMAP" id="MF_00528">
    <property type="entry name" value="Maf"/>
    <property type="match status" value="1"/>
</dbReference>
<comment type="catalytic activity">
    <reaction evidence="4">
        <text>a ribonucleoside 5'-triphosphate + H2O = a ribonucleoside 5'-phosphate + diphosphate + H(+)</text>
        <dbReference type="Rhea" id="RHEA:23996"/>
        <dbReference type="ChEBI" id="CHEBI:15377"/>
        <dbReference type="ChEBI" id="CHEBI:15378"/>
        <dbReference type="ChEBI" id="CHEBI:33019"/>
        <dbReference type="ChEBI" id="CHEBI:58043"/>
        <dbReference type="ChEBI" id="CHEBI:61557"/>
        <dbReference type="EC" id="3.6.1.9"/>
    </reaction>
</comment>
<dbReference type="Proteomes" id="UP000664399">
    <property type="component" value="Unassembled WGS sequence"/>
</dbReference>
<keyword evidence="2 4" id="KW-0378">Hydrolase</keyword>
<evidence type="ECO:0000256" key="4">
    <source>
        <dbReference type="HAMAP-Rule" id="MF_00528"/>
    </source>
</evidence>
<evidence type="ECO:0000256" key="2">
    <source>
        <dbReference type="ARBA" id="ARBA00022801"/>
    </source>
</evidence>
<name>A0ABS3LMZ2_9PROT</name>
<comment type="caution">
    <text evidence="4">Lacks conserved residue(s) required for the propagation of feature annotation.</text>
</comment>
<feature type="active site" description="Proton acceptor" evidence="4">
    <location>
        <position position="88"/>
    </location>
</feature>
<evidence type="ECO:0000313" key="6">
    <source>
        <dbReference type="Proteomes" id="UP000664399"/>
    </source>
</evidence>
<keyword evidence="4" id="KW-0963">Cytoplasm</keyword>
<dbReference type="InterPro" id="IPR029001">
    <property type="entry name" value="ITPase-like_fam"/>
</dbReference>